<gene>
    <name evidence="1" type="ORF">NDU88_003031</name>
</gene>
<accession>A0AAV7MQH1</accession>
<evidence type="ECO:0000313" key="2">
    <source>
        <dbReference type="Proteomes" id="UP001066276"/>
    </source>
</evidence>
<comment type="caution">
    <text evidence="1">The sequence shown here is derived from an EMBL/GenBank/DDBJ whole genome shotgun (WGS) entry which is preliminary data.</text>
</comment>
<evidence type="ECO:0000313" key="1">
    <source>
        <dbReference type="EMBL" id="KAJ1105626.1"/>
    </source>
</evidence>
<dbReference type="AlphaFoldDB" id="A0AAV7MQH1"/>
<protein>
    <submittedName>
        <fullName evidence="1">Uncharacterized protein</fullName>
    </submittedName>
</protein>
<reference evidence="1" key="1">
    <citation type="journal article" date="2022" name="bioRxiv">
        <title>Sequencing and chromosome-scale assembly of the giantPleurodeles waltlgenome.</title>
        <authorList>
            <person name="Brown T."/>
            <person name="Elewa A."/>
            <person name="Iarovenko S."/>
            <person name="Subramanian E."/>
            <person name="Araus A.J."/>
            <person name="Petzold A."/>
            <person name="Susuki M."/>
            <person name="Suzuki K.-i.T."/>
            <person name="Hayashi T."/>
            <person name="Toyoda A."/>
            <person name="Oliveira C."/>
            <person name="Osipova E."/>
            <person name="Leigh N.D."/>
            <person name="Simon A."/>
            <person name="Yun M.H."/>
        </authorList>
    </citation>
    <scope>NUCLEOTIDE SEQUENCE</scope>
    <source>
        <strain evidence="1">20211129_DDA</strain>
        <tissue evidence="1">Liver</tissue>
    </source>
</reference>
<proteinExistence type="predicted"/>
<organism evidence="1 2">
    <name type="scientific">Pleurodeles waltl</name>
    <name type="common">Iberian ribbed newt</name>
    <dbReference type="NCBI Taxonomy" id="8319"/>
    <lineage>
        <taxon>Eukaryota</taxon>
        <taxon>Metazoa</taxon>
        <taxon>Chordata</taxon>
        <taxon>Craniata</taxon>
        <taxon>Vertebrata</taxon>
        <taxon>Euteleostomi</taxon>
        <taxon>Amphibia</taxon>
        <taxon>Batrachia</taxon>
        <taxon>Caudata</taxon>
        <taxon>Salamandroidea</taxon>
        <taxon>Salamandridae</taxon>
        <taxon>Pleurodelinae</taxon>
        <taxon>Pleurodeles</taxon>
    </lineage>
</organism>
<keyword evidence="2" id="KW-1185">Reference proteome</keyword>
<sequence length="154" mass="16949">MSVWRVGNSADCVRPRGITHSYPSPFTLRPPTPRQCHTEDGWVTGDVIPPVAGVFLGQVEEEAGASYHEPVFLASPCGSRHQRQIGTCARHQAGRTQPRVNKARTQLHLQSARFAQGRFRAQRVRPLTMYGCIMGPSHSGVDFDTEVQKTAGAQ</sequence>
<dbReference type="EMBL" id="JANPWB010000013">
    <property type="protein sequence ID" value="KAJ1105626.1"/>
    <property type="molecule type" value="Genomic_DNA"/>
</dbReference>
<name>A0AAV7MQH1_PLEWA</name>
<dbReference type="Proteomes" id="UP001066276">
    <property type="component" value="Chromosome 9"/>
</dbReference>